<evidence type="ECO:0000256" key="1">
    <source>
        <dbReference type="SAM" id="MobiDB-lite"/>
    </source>
</evidence>
<organism evidence="2">
    <name type="scientific">Lingulaulax polyedra</name>
    <name type="common">Dinoflagellate</name>
    <name type="synonym">Lingulodinium polyedra</name>
    <dbReference type="NCBI Taxonomy" id="160621"/>
    <lineage>
        <taxon>Eukaryota</taxon>
        <taxon>Sar</taxon>
        <taxon>Alveolata</taxon>
        <taxon>Dinophyceae</taxon>
        <taxon>Gonyaulacales</taxon>
        <taxon>Lingulodiniaceae</taxon>
        <taxon>Lingulaulax</taxon>
    </lineage>
</organism>
<reference evidence="2" key="1">
    <citation type="journal article" date="1996" name="Mol. Mar. Biol. Biotechnol.">
        <title>Do dinoflagellates contain a Cdc2-like protein kinase?</title>
        <authorList>
            <person name="Salois P."/>
            <person name="Morse D."/>
        </authorList>
    </citation>
    <scope>NUCLEOTIDE SEQUENCE</scope>
    <source>
        <strain evidence="2">70</strain>
    </source>
</reference>
<name>Q39907_LINPO</name>
<proteinExistence type="evidence at transcript level"/>
<dbReference type="EMBL" id="L36665">
    <property type="protein sequence ID" value="AAB49411.1"/>
    <property type="molecule type" value="mRNA"/>
</dbReference>
<accession>Q39907</accession>
<evidence type="ECO:0000313" key="2">
    <source>
        <dbReference type="EMBL" id="AAB49411.1"/>
    </source>
</evidence>
<protein>
    <submittedName>
        <fullName evidence="2">Uncharacterized protein</fullName>
    </submittedName>
</protein>
<dbReference type="AlphaFoldDB" id="Q39907"/>
<sequence length="387" mass="40110">MASACRPQGLHKLVKLVLEAGGGPARVLAVAIGAGATLPPRHVAAAMVSAAWRDPKAADSPPDDVSQRVAVIEAGLRTQVAVADGGPVKPLSAAIQALRSLNRAVGDAKHDLDGLGVGQCGVQSHSLEDAPSCASEAVELGAGILDDHHKLEAATDCPGAILAAGCSLDSVQGTAPDGEGRQCMVHDAGDGGEGHKFVQGQHVETTGSEQQPGDGEQQCTDSGVLTSATAGSTHLASLPRMLPAGTTEASMTRNLLWLSACQRPGSERRQCMVTRDNGFGSQVNQACTPWPHRSWRSAAFRPTLRRPSQTSAPKLLGDARKRWASTAAGDVRRHAERVIAAGGDLLPVLHVLTVRGSKQLVVGSCLAFVSSCSLDRSYAVRQPSDLV</sequence>
<feature type="compositionally biased region" description="Basic and acidic residues" evidence="1">
    <location>
        <begin position="187"/>
        <end position="196"/>
    </location>
</feature>
<feature type="region of interest" description="Disordered" evidence="1">
    <location>
        <begin position="175"/>
        <end position="197"/>
    </location>
</feature>